<name>A0A226EKK4_FOLCA</name>
<gene>
    <name evidence="2" type="ORF">Fcan01_08326</name>
</gene>
<dbReference type="AlphaFoldDB" id="A0A226EKK4"/>
<keyword evidence="3" id="KW-1185">Reference proteome</keyword>
<comment type="caution">
    <text evidence="2">The sequence shown here is derived from an EMBL/GenBank/DDBJ whole genome shotgun (WGS) entry which is preliminary data.</text>
</comment>
<evidence type="ECO:0000313" key="2">
    <source>
        <dbReference type="EMBL" id="OXA58172.1"/>
    </source>
</evidence>
<proteinExistence type="predicted"/>
<dbReference type="EMBL" id="LNIX01000003">
    <property type="protein sequence ID" value="OXA58172.1"/>
    <property type="molecule type" value="Genomic_DNA"/>
</dbReference>
<sequence>MEILLLLLLRVSGSDDDDGNGIGVLVEVMEKQTAGNTRFECSEHQFNLFNLVATSLFWMSEFLLGQQIGSLNDICGWVGSKEKLSANMLWCQCHAHALLAYAPSIRRFPYIQMRTFTGSLSTLHLYHAFPWKKLHDPVLLGWVVLIHRGNWLHTQVRAEPTPACQLLPELYCFTTRYSIPKYFSNCTLTAAYPHSGGLSEHKCVIDNSICKRISFPAGCHRRDKFGRIRRYFGIKLDLTGVVKAVHFRQGTNTRLLSSRENLKATSSEESISMELGDSLHLEISSSTLKNKSGDEQQITLSSSQVSIFVLERRGMGSCAENGGWIVDTGCRVRGVVANAEK</sequence>
<reference evidence="2 3" key="1">
    <citation type="submission" date="2015-12" db="EMBL/GenBank/DDBJ databases">
        <title>The genome of Folsomia candida.</title>
        <authorList>
            <person name="Faddeeva A."/>
            <person name="Derks M.F."/>
            <person name="Anvar Y."/>
            <person name="Smit S."/>
            <person name="Van Straalen N."/>
            <person name="Roelofs D."/>
        </authorList>
    </citation>
    <scope>NUCLEOTIDE SEQUENCE [LARGE SCALE GENOMIC DNA]</scope>
    <source>
        <strain evidence="2 3">VU population</strain>
        <tissue evidence="2">Whole body</tissue>
    </source>
</reference>
<evidence type="ECO:0000256" key="1">
    <source>
        <dbReference type="SAM" id="SignalP"/>
    </source>
</evidence>
<keyword evidence="1" id="KW-0732">Signal</keyword>
<protein>
    <submittedName>
        <fullName evidence="2">Uncharacterized protein</fullName>
    </submittedName>
</protein>
<dbReference type="Proteomes" id="UP000198287">
    <property type="component" value="Unassembled WGS sequence"/>
</dbReference>
<evidence type="ECO:0000313" key="3">
    <source>
        <dbReference type="Proteomes" id="UP000198287"/>
    </source>
</evidence>
<feature type="signal peptide" evidence="1">
    <location>
        <begin position="1"/>
        <end position="16"/>
    </location>
</feature>
<feature type="chain" id="PRO_5013347874" evidence="1">
    <location>
        <begin position="17"/>
        <end position="341"/>
    </location>
</feature>
<organism evidence="2 3">
    <name type="scientific">Folsomia candida</name>
    <name type="common">Springtail</name>
    <dbReference type="NCBI Taxonomy" id="158441"/>
    <lineage>
        <taxon>Eukaryota</taxon>
        <taxon>Metazoa</taxon>
        <taxon>Ecdysozoa</taxon>
        <taxon>Arthropoda</taxon>
        <taxon>Hexapoda</taxon>
        <taxon>Collembola</taxon>
        <taxon>Entomobryomorpha</taxon>
        <taxon>Isotomoidea</taxon>
        <taxon>Isotomidae</taxon>
        <taxon>Proisotominae</taxon>
        <taxon>Folsomia</taxon>
    </lineage>
</organism>
<accession>A0A226EKK4</accession>